<organism evidence="2 3">
    <name type="scientific">Trichinella pseudospiralis</name>
    <name type="common">Parasitic roundworm</name>
    <dbReference type="NCBI Taxonomy" id="6337"/>
    <lineage>
        <taxon>Eukaryota</taxon>
        <taxon>Metazoa</taxon>
        <taxon>Ecdysozoa</taxon>
        <taxon>Nematoda</taxon>
        <taxon>Enoplea</taxon>
        <taxon>Dorylaimia</taxon>
        <taxon>Trichinellida</taxon>
        <taxon>Trichinellidae</taxon>
        <taxon>Trichinella</taxon>
    </lineage>
</organism>
<proteinExistence type="predicted"/>
<evidence type="ECO:0008006" key="4">
    <source>
        <dbReference type="Google" id="ProtNLM"/>
    </source>
</evidence>
<dbReference type="Proteomes" id="UP000054995">
    <property type="component" value="Unassembled WGS sequence"/>
</dbReference>
<protein>
    <recommendedName>
        <fullName evidence="4">Nudix hydrolase 6</fullName>
    </recommendedName>
</protein>
<evidence type="ECO:0000313" key="3">
    <source>
        <dbReference type="Proteomes" id="UP000054995"/>
    </source>
</evidence>
<keyword evidence="1" id="KW-1133">Transmembrane helix</keyword>
<dbReference type="OrthoDB" id="10320635at2759"/>
<reference evidence="2 3" key="1">
    <citation type="submission" date="2015-01" db="EMBL/GenBank/DDBJ databases">
        <title>Evolution of Trichinella species and genotypes.</title>
        <authorList>
            <person name="Korhonen P.K."/>
            <person name="Edoardo P."/>
            <person name="Giuseppe L.R."/>
            <person name="Gasser R.B."/>
        </authorList>
    </citation>
    <scope>NUCLEOTIDE SEQUENCE [LARGE SCALE GENOMIC DNA]</scope>
    <source>
        <strain evidence="2">ISS470</strain>
    </source>
</reference>
<dbReference type="AlphaFoldDB" id="A0A0V1G4I7"/>
<name>A0A0V1G4I7_TRIPS</name>
<evidence type="ECO:0000256" key="1">
    <source>
        <dbReference type="SAM" id="Phobius"/>
    </source>
</evidence>
<keyword evidence="1" id="KW-0812">Transmembrane</keyword>
<sequence length="461" mass="52929">MQQWEMNSICIFFSGHSSFQRLITKSLGQFPVSQSESDESIFEESNSDEVLNGKASRICNLKDKKFIKFLENAGELNFTLLENNKGKVLSIEESEKLRENLSPAFNALMYKHRPKGNYYYITNVTKAEECPYSTYVLLFKIRKTTCTIREVVENRSIPKCILLDQPKLSCILIAKGARGKDAEILGALCNRKLKIYLKKVLSKSTLCELCSHSSKEKFQLIIPKQFRSWSKDVFLYEPVAYDPIPESEAANPRGRTGIKGLGDLLYHGKNIMVLYVIARKVGKDIELLSVMDQSNDLKFPKTYLSGYMKKLFDDKMEAVINTTFQNAGYSDEEVTEMIKEIYKSAEAIHVEQKHNPLDTDTSWIETTIVSVWDKERAHIGSIEQFVPVNNLSLTWKTVDEDVMESIKKMNNLKTDEKHFKFKLKTYIRFLPLLCLYGTLFLALLPIAIPFFIASLIAKRFK</sequence>
<feature type="transmembrane region" description="Helical" evidence="1">
    <location>
        <begin position="429"/>
        <end position="457"/>
    </location>
</feature>
<dbReference type="EMBL" id="JYDT01000003">
    <property type="protein sequence ID" value="KRY93200.1"/>
    <property type="molecule type" value="Genomic_DNA"/>
</dbReference>
<evidence type="ECO:0000313" key="2">
    <source>
        <dbReference type="EMBL" id="KRY93200.1"/>
    </source>
</evidence>
<comment type="caution">
    <text evidence="2">The sequence shown here is derived from an EMBL/GenBank/DDBJ whole genome shotgun (WGS) entry which is preliminary data.</text>
</comment>
<keyword evidence="1" id="KW-0472">Membrane</keyword>
<gene>
    <name evidence="2" type="ORF">T4D_12840</name>
</gene>
<keyword evidence="3" id="KW-1185">Reference proteome</keyword>
<accession>A0A0V1G4I7</accession>